<keyword evidence="5" id="KW-0175">Coiled coil</keyword>
<dbReference type="Gene3D" id="1.10.287.950">
    <property type="entry name" value="Methyl-accepting chemotaxis protein"/>
    <property type="match status" value="1"/>
</dbReference>
<dbReference type="RefSeq" id="WP_212688779.1">
    <property type="nucleotide sequence ID" value="NZ_JAGSPN010000012.1"/>
</dbReference>
<dbReference type="CDD" id="cd06225">
    <property type="entry name" value="HAMP"/>
    <property type="match status" value="1"/>
</dbReference>
<dbReference type="InterPro" id="IPR004090">
    <property type="entry name" value="Chemotax_Me-accpt_rcpt"/>
</dbReference>
<keyword evidence="2" id="KW-0488">Methylation</keyword>
<feature type="domain" description="HAMP" evidence="9">
    <location>
        <begin position="207"/>
        <end position="259"/>
    </location>
</feature>
<evidence type="ECO:0000256" key="6">
    <source>
        <dbReference type="SAM" id="MobiDB-lite"/>
    </source>
</evidence>
<dbReference type="InterPro" id="IPR047347">
    <property type="entry name" value="YvaQ-like_sensor"/>
</dbReference>
<comment type="similarity">
    <text evidence="3">Belongs to the methyl-accepting chemotaxis (MCP) protein family.</text>
</comment>
<gene>
    <name evidence="10" type="ORF">KDM89_15255</name>
</gene>
<dbReference type="FunFam" id="1.10.287.950:FF:000001">
    <property type="entry name" value="Methyl-accepting chemotaxis sensory transducer"/>
    <property type="match status" value="1"/>
</dbReference>
<keyword evidence="7" id="KW-0472">Membrane</keyword>
<evidence type="ECO:0000256" key="3">
    <source>
        <dbReference type="ARBA" id="ARBA00029447"/>
    </source>
</evidence>
<feature type="coiled-coil region" evidence="5">
    <location>
        <begin position="283"/>
        <end position="320"/>
    </location>
</feature>
<keyword evidence="4" id="KW-0807">Transducer</keyword>
<dbReference type="SUPFAM" id="SSF58104">
    <property type="entry name" value="Methyl-accepting chemotaxis protein (MCP) signaling domain"/>
    <property type="match status" value="1"/>
</dbReference>
<dbReference type="PRINTS" id="PR00260">
    <property type="entry name" value="CHEMTRNSDUCR"/>
</dbReference>
<dbReference type="InterPro" id="IPR003660">
    <property type="entry name" value="HAMP_dom"/>
</dbReference>
<protein>
    <submittedName>
        <fullName evidence="10">MCP four helix bundle domain-containing protein</fullName>
    </submittedName>
</protein>
<dbReference type="InterPro" id="IPR004089">
    <property type="entry name" value="MCPsignal_dom"/>
</dbReference>
<keyword evidence="11" id="KW-1185">Reference proteome</keyword>
<accession>A0A941DRF1</accession>
<evidence type="ECO:0000313" key="11">
    <source>
        <dbReference type="Proteomes" id="UP000680067"/>
    </source>
</evidence>
<dbReference type="InterPro" id="IPR051310">
    <property type="entry name" value="MCP_chemotaxis"/>
</dbReference>
<feature type="compositionally biased region" description="Low complexity" evidence="6">
    <location>
        <begin position="529"/>
        <end position="545"/>
    </location>
</feature>
<dbReference type="Pfam" id="PF00672">
    <property type="entry name" value="HAMP"/>
    <property type="match status" value="1"/>
</dbReference>
<evidence type="ECO:0000256" key="7">
    <source>
        <dbReference type="SAM" id="Phobius"/>
    </source>
</evidence>
<dbReference type="PANTHER" id="PTHR43531:SF14">
    <property type="entry name" value="METHYL-ACCEPTING CHEMOTAXIS PROTEIN I-RELATED"/>
    <property type="match status" value="1"/>
</dbReference>
<comment type="caution">
    <text evidence="10">The sequence shown here is derived from an EMBL/GenBank/DDBJ whole genome shotgun (WGS) entry which is preliminary data.</text>
</comment>
<feature type="domain" description="Methyl-accepting transducer" evidence="8">
    <location>
        <begin position="264"/>
        <end position="493"/>
    </location>
</feature>
<proteinExistence type="inferred from homology"/>
<evidence type="ECO:0000256" key="4">
    <source>
        <dbReference type="PROSITE-ProRule" id="PRU00284"/>
    </source>
</evidence>
<dbReference type="GO" id="GO:0007165">
    <property type="term" value="P:signal transduction"/>
    <property type="evidence" value="ECO:0007669"/>
    <property type="project" value="UniProtKB-KW"/>
</dbReference>
<dbReference type="SMART" id="SM00283">
    <property type="entry name" value="MA"/>
    <property type="match status" value="1"/>
</dbReference>
<evidence type="ECO:0000313" key="10">
    <source>
        <dbReference type="EMBL" id="MBR7783501.1"/>
    </source>
</evidence>
<dbReference type="EMBL" id="JAGSPN010000012">
    <property type="protein sequence ID" value="MBR7783501.1"/>
    <property type="molecule type" value="Genomic_DNA"/>
</dbReference>
<name>A0A941DRF1_9BURK</name>
<dbReference type="Pfam" id="PF00015">
    <property type="entry name" value="MCPsignal"/>
    <property type="match status" value="1"/>
</dbReference>
<dbReference type="Proteomes" id="UP000680067">
    <property type="component" value="Unassembled WGS sequence"/>
</dbReference>
<comment type="subcellular location">
    <subcellularLocation>
        <location evidence="1">Membrane</location>
    </subcellularLocation>
</comment>
<feature type="region of interest" description="Disordered" evidence="6">
    <location>
        <begin position="529"/>
        <end position="573"/>
    </location>
</feature>
<evidence type="ECO:0000256" key="5">
    <source>
        <dbReference type="SAM" id="Coils"/>
    </source>
</evidence>
<reference evidence="10" key="1">
    <citation type="submission" date="2021-04" db="EMBL/GenBank/DDBJ databases">
        <title>novel species isolated from subtropical streams in China.</title>
        <authorList>
            <person name="Lu H."/>
        </authorList>
    </citation>
    <scope>NUCLEOTIDE SEQUENCE</scope>
    <source>
        <strain evidence="10">LFS511W</strain>
    </source>
</reference>
<dbReference type="CDD" id="cd11386">
    <property type="entry name" value="MCP_signal"/>
    <property type="match status" value="1"/>
</dbReference>
<evidence type="ECO:0000256" key="1">
    <source>
        <dbReference type="ARBA" id="ARBA00004370"/>
    </source>
</evidence>
<dbReference type="PROSITE" id="PS50885">
    <property type="entry name" value="HAMP"/>
    <property type="match status" value="1"/>
</dbReference>
<dbReference type="PANTHER" id="PTHR43531">
    <property type="entry name" value="PROTEIN ICFG"/>
    <property type="match status" value="1"/>
</dbReference>
<sequence length="573" mass="60257">MSIAKRLYLLMAASLISVLIVAAAGLIQIHKVFDAANYGNQNTVPSLADLNDAMNNGALARLRVWQFMAVDDPATRDKIIAKMADNDKAVEDALNHYEKENLSDDTDKKLLADIRKNYEDFSNLRKKTVGLAKEGKLDEARDYILANQAIPEKMAVAFKASYDYNVKLGKEGADTARSTVSNATMIALGVSVLGICVILFMGLTLIRKIVSSLDYAVDIAETVAKGDLTRTIDVSSNDEVGQLLNSLNTMNGSLATLVGSVRTSTDSINAASTEIASGNMDLSSRTESQASSLEETASSLEELTSTVKQNADNARQANQLATSASETARKGGTVVGEVVETMNEINDSARKIVDIIGVIDGIAFQTNILALNAAVEAARAGEQGRGFAVVAAEVRSLAQRSATAAKEIKVLIDDSVGKVQRGTTLVSQAGSTIQEVVQSVQHVSDVVSEISAASQEQTAGIDQINVAVTQMDETTQQNAALVEQAAAAASALQDQAHALSVIVDGFKVNQHSGQAASGFSAAASRPVVAQAAPAAAARKPAGKPALKAVPAPRPATPSRAKPKDDDAGDWEEF</sequence>
<feature type="transmembrane region" description="Helical" evidence="7">
    <location>
        <begin position="7"/>
        <end position="27"/>
    </location>
</feature>
<feature type="transmembrane region" description="Helical" evidence="7">
    <location>
        <begin position="185"/>
        <end position="206"/>
    </location>
</feature>
<dbReference type="InterPro" id="IPR024478">
    <property type="entry name" value="HlyB_4HB_MCP"/>
</dbReference>
<dbReference type="PROSITE" id="PS50111">
    <property type="entry name" value="CHEMOTAXIS_TRANSDUC_2"/>
    <property type="match status" value="1"/>
</dbReference>
<dbReference type="SMART" id="SM00304">
    <property type="entry name" value="HAMP"/>
    <property type="match status" value="1"/>
</dbReference>
<organism evidence="10 11">
    <name type="scientific">Undibacterium luofuense</name>
    <dbReference type="NCBI Taxonomy" id="2828733"/>
    <lineage>
        <taxon>Bacteria</taxon>
        <taxon>Pseudomonadati</taxon>
        <taxon>Pseudomonadota</taxon>
        <taxon>Betaproteobacteria</taxon>
        <taxon>Burkholderiales</taxon>
        <taxon>Oxalobacteraceae</taxon>
        <taxon>Undibacterium</taxon>
    </lineage>
</organism>
<dbReference type="CDD" id="cd19411">
    <property type="entry name" value="MCP2201-like_sensor"/>
    <property type="match status" value="1"/>
</dbReference>
<dbReference type="AlphaFoldDB" id="A0A941DRF1"/>
<evidence type="ECO:0000256" key="2">
    <source>
        <dbReference type="ARBA" id="ARBA00022481"/>
    </source>
</evidence>
<keyword evidence="7" id="KW-0812">Transmembrane</keyword>
<dbReference type="GO" id="GO:0004888">
    <property type="term" value="F:transmembrane signaling receptor activity"/>
    <property type="evidence" value="ECO:0007669"/>
    <property type="project" value="InterPro"/>
</dbReference>
<evidence type="ECO:0000259" key="9">
    <source>
        <dbReference type="PROSITE" id="PS50885"/>
    </source>
</evidence>
<dbReference type="Pfam" id="PF12729">
    <property type="entry name" value="4HB_MCP_1"/>
    <property type="match status" value="1"/>
</dbReference>
<evidence type="ECO:0000259" key="8">
    <source>
        <dbReference type="PROSITE" id="PS50111"/>
    </source>
</evidence>
<dbReference type="GO" id="GO:0006935">
    <property type="term" value="P:chemotaxis"/>
    <property type="evidence" value="ECO:0007669"/>
    <property type="project" value="InterPro"/>
</dbReference>
<dbReference type="GO" id="GO:0005886">
    <property type="term" value="C:plasma membrane"/>
    <property type="evidence" value="ECO:0007669"/>
    <property type="project" value="TreeGrafter"/>
</dbReference>
<keyword evidence="7" id="KW-1133">Transmembrane helix</keyword>